<sequence length="141" mass="15498">MKDLLNTSAALDDLLMDEDVLTNGRWIRPDPDRDLRILTKPLGDDYTDMQARLQRKAAQGFGGDTSRLPAAQKRQINAKCLIKHALVNVENCVIGGQELDFDAFCALIQEPRGQKLLGLAFIAANMATDADADELKEAEGN</sequence>
<gene>
    <name evidence="1" type="ORF">FZ942_26210</name>
</gene>
<evidence type="ECO:0000313" key="1">
    <source>
        <dbReference type="EMBL" id="KAA0593018.1"/>
    </source>
</evidence>
<evidence type="ECO:0000313" key="2">
    <source>
        <dbReference type="Proteomes" id="UP000324927"/>
    </source>
</evidence>
<keyword evidence="2" id="KW-1185">Reference proteome</keyword>
<dbReference type="AlphaFoldDB" id="A0A5A9GER0"/>
<comment type="caution">
    <text evidence="1">The sequence shown here is derived from an EMBL/GenBank/DDBJ whole genome shotgun (WGS) entry which is preliminary data.</text>
</comment>
<reference evidence="1 2" key="1">
    <citation type="submission" date="2019-08" db="EMBL/GenBank/DDBJ databases">
        <authorList>
            <person name="Grouzdev D."/>
            <person name="Tikhonova E."/>
            <person name="Kravchenko I."/>
        </authorList>
    </citation>
    <scope>NUCLEOTIDE SEQUENCE [LARGE SCALE GENOMIC DNA]</scope>
    <source>
        <strain evidence="1 2">59b</strain>
    </source>
</reference>
<accession>A0A5A9GER0</accession>
<dbReference type="RefSeq" id="WP_149234012.1">
    <property type="nucleotide sequence ID" value="NZ_JALJXJ010000015.1"/>
</dbReference>
<organism evidence="1 2">
    <name type="scientific">Azospirillum lipoferum</name>
    <dbReference type="NCBI Taxonomy" id="193"/>
    <lineage>
        <taxon>Bacteria</taxon>
        <taxon>Pseudomonadati</taxon>
        <taxon>Pseudomonadota</taxon>
        <taxon>Alphaproteobacteria</taxon>
        <taxon>Rhodospirillales</taxon>
        <taxon>Azospirillaceae</taxon>
        <taxon>Azospirillum</taxon>
    </lineage>
</organism>
<dbReference type="OrthoDB" id="7307164at2"/>
<protein>
    <submittedName>
        <fullName evidence="1">Uncharacterized protein</fullName>
    </submittedName>
</protein>
<proteinExistence type="predicted"/>
<dbReference type="EMBL" id="VTTN01000013">
    <property type="protein sequence ID" value="KAA0593018.1"/>
    <property type="molecule type" value="Genomic_DNA"/>
</dbReference>
<dbReference type="Proteomes" id="UP000324927">
    <property type="component" value="Unassembled WGS sequence"/>
</dbReference>
<name>A0A5A9GER0_AZOLI</name>